<dbReference type="Proteomes" id="UP000031668">
    <property type="component" value="Unassembled WGS sequence"/>
</dbReference>
<proteinExistence type="predicted"/>
<evidence type="ECO:0000313" key="2">
    <source>
        <dbReference type="Proteomes" id="UP000031668"/>
    </source>
</evidence>
<name>A0A0C2N6K3_THEKT</name>
<gene>
    <name evidence="1" type="ORF">RF11_00422</name>
</gene>
<protein>
    <submittedName>
        <fullName evidence="1">Uncharacterized protein</fullName>
    </submittedName>
</protein>
<accession>A0A0C2N6K3</accession>
<sequence>MSDVSTFEQPIFDIQIKVIQKFLYDLILALSDETFINECQTQSKQILTQSTSMISNVNIKTNSIDNTKLFLSTNLFRRFIISSKTYDSIDVHYCHMAKTSPYILKLTFHHAYKLVIFGKTYADTEYKISINEHRIRSIVVIPDAGVSDSVTQCDNKEQNRNSQSSTLNEASQNIMGVFLRQSNRY</sequence>
<organism evidence="1 2">
    <name type="scientific">Thelohanellus kitauei</name>
    <name type="common">Myxosporean</name>
    <dbReference type="NCBI Taxonomy" id="669202"/>
    <lineage>
        <taxon>Eukaryota</taxon>
        <taxon>Metazoa</taxon>
        <taxon>Cnidaria</taxon>
        <taxon>Myxozoa</taxon>
        <taxon>Myxosporea</taxon>
        <taxon>Bivalvulida</taxon>
        <taxon>Platysporina</taxon>
        <taxon>Myxobolidae</taxon>
        <taxon>Thelohanellus</taxon>
    </lineage>
</organism>
<reference evidence="1 2" key="1">
    <citation type="journal article" date="2014" name="Genome Biol. Evol.">
        <title>The genome of the myxosporean Thelohanellus kitauei shows adaptations to nutrient acquisition within its fish host.</title>
        <authorList>
            <person name="Yang Y."/>
            <person name="Xiong J."/>
            <person name="Zhou Z."/>
            <person name="Huo F."/>
            <person name="Miao W."/>
            <person name="Ran C."/>
            <person name="Liu Y."/>
            <person name="Zhang J."/>
            <person name="Feng J."/>
            <person name="Wang M."/>
            <person name="Wang M."/>
            <person name="Wang L."/>
            <person name="Yao B."/>
        </authorList>
    </citation>
    <scope>NUCLEOTIDE SEQUENCE [LARGE SCALE GENOMIC DNA]</scope>
    <source>
        <strain evidence="1">Wuqing</strain>
    </source>
</reference>
<keyword evidence="2" id="KW-1185">Reference proteome</keyword>
<evidence type="ECO:0000313" key="1">
    <source>
        <dbReference type="EMBL" id="KII69542.1"/>
    </source>
</evidence>
<comment type="caution">
    <text evidence="1">The sequence shown here is derived from an EMBL/GenBank/DDBJ whole genome shotgun (WGS) entry which is preliminary data.</text>
</comment>
<dbReference type="AlphaFoldDB" id="A0A0C2N6K3"/>
<dbReference type="EMBL" id="JWZT01002382">
    <property type="protein sequence ID" value="KII69542.1"/>
    <property type="molecule type" value="Genomic_DNA"/>
</dbReference>